<dbReference type="GeneID" id="68093074"/>
<name>A0AA88KND9_NAELO</name>
<evidence type="ECO:0000313" key="1">
    <source>
        <dbReference type="EMBL" id="KAG2388448.1"/>
    </source>
</evidence>
<dbReference type="AlphaFoldDB" id="A0AA88KND9"/>
<accession>A0AA88KND9</accession>
<dbReference type="RefSeq" id="XP_044552440.1">
    <property type="nucleotide sequence ID" value="XM_044695945.1"/>
</dbReference>
<reference evidence="1 2" key="1">
    <citation type="journal article" date="2018" name="BMC Genomics">
        <title>The genome of Naegleria lovaniensis, the basis for a comparative approach to unravel pathogenicity factors of the human pathogenic amoeba N. fowleri.</title>
        <authorList>
            <person name="Liechti N."/>
            <person name="Schurch N."/>
            <person name="Bruggmann R."/>
            <person name="Wittwer M."/>
        </authorList>
    </citation>
    <scope>NUCLEOTIDE SEQUENCE [LARGE SCALE GENOMIC DNA]</scope>
    <source>
        <strain evidence="1 2">ATCC 30569</strain>
    </source>
</reference>
<keyword evidence="2" id="KW-1185">Reference proteome</keyword>
<evidence type="ECO:0000313" key="2">
    <source>
        <dbReference type="Proteomes" id="UP000816034"/>
    </source>
</evidence>
<comment type="caution">
    <text evidence="1">The sequence shown here is derived from an EMBL/GenBank/DDBJ whole genome shotgun (WGS) entry which is preliminary data.</text>
</comment>
<gene>
    <name evidence="1" type="ORF">C9374_000612</name>
</gene>
<proteinExistence type="predicted"/>
<dbReference type="EMBL" id="PYSW02000010">
    <property type="protein sequence ID" value="KAG2388448.1"/>
    <property type="molecule type" value="Genomic_DNA"/>
</dbReference>
<protein>
    <submittedName>
        <fullName evidence="1">Uncharacterized protein</fullName>
    </submittedName>
</protein>
<dbReference type="Proteomes" id="UP000816034">
    <property type="component" value="Unassembled WGS sequence"/>
</dbReference>
<organism evidence="1 2">
    <name type="scientific">Naegleria lovaniensis</name>
    <name type="common">Amoeba</name>
    <dbReference type="NCBI Taxonomy" id="51637"/>
    <lineage>
        <taxon>Eukaryota</taxon>
        <taxon>Discoba</taxon>
        <taxon>Heterolobosea</taxon>
        <taxon>Tetramitia</taxon>
        <taxon>Eutetramitia</taxon>
        <taxon>Vahlkampfiidae</taxon>
        <taxon>Naegleria</taxon>
    </lineage>
</organism>
<sequence length="194" mass="21978">MLFSRKISSSVFTLSRSAAASRYGFLAAAQQQQGYHRVVREAFINSRNMKDMERVSSMRSTTTMDDLALNTDLAQSTLRSSSTSKGSLLKREQALLTNMEKLANVDPALKKLLKEYSDEIAVVMNDDSPQATSMMDSELVHRLHECNLKVHRYLTKVVSSHLLQEMRFLSLVNSELAHECVEMNSLLEKHMFSL</sequence>